<dbReference type="PANTHER" id="PTHR12420">
    <property type="entry name" value="PHD FINGER PROTEIN"/>
    <property type="match status" value="1"/>
</dbReference>
<dbReference type="InterPro" id="IPR001841">
    <property type="entry name" value="Znf_RING"/>
</dbReference>
<keyword evidence="8" id="KW-1185">Reference proteome</keyword>
<sequence length="232" mass="25801">CVLCRQAAADPRVCGSVWKFGRVRAHLFCALFASDLPFNGAEEAQFSVIGNDDVRLVAERVAQEHCFVCQRSGATIKCSCCNLRFHLPCAARGQCVAQFYSDFRAFCSSHSPRQVVQVTPESGATCLICQEAVDNELCFRTMVCPTCQHAWIHRACIQGLALSAGTSCFSCPLCRDKEAFQREMLYMGIQVPVRPPAWDDIQEYAGQMERHQRCNASECLCPGGRQQEEEEG</sequence>
<dbReference type="PROSITE" id="PS50089">
    <property type="entry name" value="ZF_RING_2"/>
    <property type="match status" value="1"/>
</dbReference>
<accession>A0A091NUN6</accession>
<dbReference type="InterPro" id="IPR013083">
    <property type="entry name" value="Znf_RING/FYVE/PHD"/>
</dbReference>
<dbReference type="SMART" id="SM00249">
    <property type="entry name" value="PHD"/>
    <property type="match status" value="2"/>
</dbReference>
<evidence type="ECO:0000259" key="5">
    <source>
        <dbReference type="PROSITE" id="PS50089"/>
    </source>
</evidence>
<feature type="domain" description="RING-type" evidence="5">
    <location>
        <begin position="126"/>
        <end position="175"/>
    </location>
</feature>
<dbReference type="Proteomes" id="UP000054244">
    <property type="component" value="Unassembled WGS sequence"/>
</dbReference>
<evidence type="ECO:0000256" key="2">
    <source>
        <dbReference type="ARBA" id="ARBA00022771"/>
    </source>
</evidence>
<dbReference type="SUPFAM" id="SSF57850">
    <property type="entry name" value="RING/U-box"/>
    <property type="match status" value="1"/>
</dbReference>
<dbReference type="InterPro" id="IPR034732">
    <property type="entry name" value="EPHD"/>
</dbReference>
<keyword evidence="3" id="KW-0862">Zinc</keyword>
<evidence type="ECO:0000256" key="3">
    <source>
        <dbReference type="ARBA" id="ARBA00022833"/>
    </source>
</evidence>
<feature type="domain" description="PHD-type" evidence="6">
    <location>
        <begin position="1"/>
        <end position="111"/>
    </location>
</feature>
<feature type="non-terminal residue" evidence="7">
    <location>
        <position position="232"/>
    </location>
</feature>
<keyword evidence="1" id="KW-0479">Metal-binding</keyword>
<reference evidence="7 8" key="1">
    <citation type="submission" date="2014-04" db="EMBL/GenBank/DDBJ databases">
        <title>Genome evolution of avian class.</title>
        <authorList>
            <person name="Zhang G."/>
            <person name="Li C."/>
        </authorList>
    </citation>
    <scope>NUCLEOTIDE SEQUENCE [LARGE SCALE GENOMIC DNA]</scope>
    <source>
        <strain evidence="7">BGI_N311</strain>
    </source>
</reference>
<dbReference type="Gene3D" id="3.30.40.10">
    <property type="entry name" value="Zinc/RING finger domain, C3HC4 (zinc finger)"/>
    <property type="match status" value="2"/>
</dbReference>
<dbReference type="GO" id="GO:0005634">
    <property type="term" value="C:nucleus"/>
    <property type="evidence" value="ECO:0007669"/>
    <property type="project" value="TreeGrafter"/>
</dbReference>
<dbReference type="InterPro" id="IPR051188">
    <property type="entry name" value="PHD-type_Zinc_Finger"/>
</dbReference>
<organism evidence="7 8">
    <name type="scientific">Apaloderma vittatum</name>
    <name type="common">Bar-tailed trogon</name>
    <dbReference type="NCBI Taxonomy" id="57397"/>
    <lineage>
        <taxon>Eukaryota</taxon>
        <taxon>Metazoa</taxon>
        <taxon>Chordata</taxon>
        <taxon>Craniata</taxon>
        <taxon>Vertebrata</taxon>
        <taxon>Euteleostomi</taxon>
        <taxon>Archelosauria</taxon>
        <taxon>Archosauria</taxon>
        <taxon>Dinosauria</taxon>
        <taxon>Saurischia</taxon>
        <taxon>Theropoda</taxon>
        <taxon>Coelurosauria</taxon>
        <taxon>Aves</taxon>
        <taxon>Neognathae</taxon>
        <taxon>Neoaves</taxon>
        <taxon>Telluraves</taxon>
        <taxon>Coraciimorphae</taxon>
        <taxon>Trogoniformes</taxon>
        <taxon>Trogonidae</taxon>
        <taxon>Apaloderma</taxon>
    </lineage>
</organism>
<dbReference type="AlphaFoldDB" id="A0A091NUN6"/>
<gene>
    <name evidence="7" type="ORF">N311_03168</name>
</gene>
<name>A0A091NUN6_APAVI</name>
<dbReference type="GO" id="GO:0008270">
    <property type="term" value="F:zinc ion binding"/>
    <property type="evidence" value="ECO:0007669"/>
    <property type="project" value="UniProtKB-KW"/>
</dbReference>
<evidence type="ECO:0000259" key="6">
    <source>
        <dbReference type="PROSITE" id="PS51805"/>
    </source>
</evidence>
<dbReference type="InterPro" id="IPR001965">
    <property type="entry name" value="Znf_PHD"/>
</dbReference>
<dbReference type="PROSITE" id="PS51805">
    <property type="entry name" value="EPHD"/>
    <property type="match status" value="1"/>
</dbReference>
<keyword evidence="2 4" id="KW-0863">Zinc-finger</keyword>
<feature type="non-terminal residue" evidence="7">
    <location>
        <position position="1"/>
    </location>
</feature>
<evidence type="ECO:0000313" key="8">
    <source>
        <dbReference type="Proteomes" id="UP000054244"/>
    </source>
</evidence>
<protein>
    <submittedName>
        <fullName evidence="7">G2/M phase-specific E3 ubiquitin-protein ligase</fullName>
    </submittedName>
</protein>
<dbReference type="Pfam" id="PF13771">
    <property type="entry name" value="zf-HC5HC2H"/>
    <property type="match status" value="1"/>
</dbReference>
<evidence type="ECO:0000256" key="4">
    <source>
        <dbReference type="PROSITE-ProRule" id="PRU00175"/>
    </source>
</evidence>
<dbReference type="PANTHER" id="PTHR12420:SF47">
    <property type="entry name" value="PHD FINGER PROTEIN 7"/>
    <property type="match status" value="1"/>
</dbReference>
<proteinExistence type="predicted"/>
<evidence type="ECO:0000313" key="7">
    <source>
        <dbReference type="EMBL" id="KFP92649.1"/>
    </source>
</evidence>
<evidence type="ECO:0000256" key="1">
    <source>
        <dbReference type="ARBA" id="ARBA00022723"/>
    </source>
</evidence>
<dbReference type="EMBL" id="KL394050">
    <property type="protein sequence ID" value="KFP92649.1"/>
    <property type="molecule type" value="Genomic_DNA"/>
</dbReference>